<feature type="transmembrane region" description="Helical" evidence="1">
    <location>
        <begin position="25"/>
        <end position="45"/>
    </location>
</feature>
<dbReference type="InterPro" id="IPR007047">
    <property type="entry name" value="Flp_Fap"/>
</dbReference>
<evidence type="ECO:0000313" key="3">
    <source>
        <dbReference type="Proteomes" id="UP001629953"/>
    </source>
</evidence>
<keyword evidence="1" id="KW-0472">Membrane</keyword>
<sequence>MITLGYVKTKIALEHFVKDNRGVTAIEYAILAVAVSAIVLAVFGGSNSPLKAALSGAVSTVSANINSANG</sequence>
<accession>A0ABW9G2E4</accession>
<keyword evidence="1" id="KW-0812">Transmembrane</keyword>
<organism evidence="2 3">
    <name type="scientific">Celerinatantimonas yamalensis</name>
    <dbReference type="NCBI Taxonomy" id="559956"/>
    <lineage>
        <taxon>Bacteria</taxon>
        <taxon>Pseudomonadati</taxon>
        <taxon>Pseudomonadota</taxon>
        <taxon>Gammaproteobacteria</taxon>
        <taxon>Celerinatantimonadaceae</taxon>
        <taxon>Celerinatantimonas</taxon>
    </lineage>
</organism>
<dbReference type="RefSeq" id="WP_408622509.1">
    <property type="nucleotide sequence ID" value="NZ_JBEQCT010000001.1"/>
</dbReference>
<dbReference type="Proteomes" id="UP001629953">
    <property type="component" value="Unassembled WGS sequence"/>
</dbReference>
<protein>
    <submittedName>
        <fullName evidence="2">Flp family type IVb pilin</fullName>
    </submittedName>
</protein>
<reference evidence="2 3" key="1">
    <citation type="journal article" date="2013" name="Int. J. Syst. Evol. Microbiol.">
        <title>Celerinatantimonas yamalensis sp. nov., a cold-adapted diazotrophic bacterium from a cold permafrost brine.</title>
        <authorList>
            <person name="Shcherbakova V."/>
            <person name="Chuvilskaya N."/>
            <person name="Rivkina E."/>
            <person name="Demidov N."/>
            <person name="Uchaeva V."/>
            <person name="Suetin S."/>
            <person name="Suzina N."/>
            <person name="Gilichinsky D."/>
        </authorList>
    </citation>
    <scope>NUCLEOTIDE SEQUENCE [LARGE SCALE GENOMIC DNA]</scope>
    <source>
        <strain evidence="2 3">C7</strain>
    </source>
</reference>
<keyword evidence="3" id="KW-1185">Reference proteome</keyword>
<evidence type="ECO:0000313" key="2">
    <source>
        <dbReference type="EMBL" id="MFM2483642.1"/>
    </source>
</evidence>
<comment type="caution">
    <text evidence="2">The sequence shown here is derived from an EMBL/GenBank/DDBJ whole genome shotgun (WGS) entry which is preliminary data.</text>
</comment>
<dbReference type="EMBL" id="JBEQCT010000001">
    <property type="protein sequence ID" value="MFM2483642.1"/>
    <property type="molecule type" value="Genomic_DNA"/>
</dbReference>
<gene>
    <name evidence="2" type="ORF">ABUE30_00875</name>
</gene>
<name>A0ABW9G2E4_9GAMM</name>
<keyword evidence="1" id="KW-1133">Transmembrane helix</keyword>
<evidence type="ECO:0000256" key="1">
    <source>
        <dbReference type="SAM" id="Phobius"/>
    </source>
</evidence>
<dbReference type="Pfam" id="PF04964">
    <property type="entry name" value="Flp_Fap"/>
    <property type="match status" value="1"/>
</dbReference>
<proteinExistence type="predicted"/>